<dbReference type="Gene3D" id="3.90.1150.10">
    <property type="entry name" value="Aspartate Aminotransferase, domain 1"/>
    <property type="match status" value="1"/>
</dbReference>
<sequence length="453" mass="50100">MFFQNTNRRDFLMTLGILGGAAVSSRLAGGEATQPSSERLAIEGGEPVRKSLLSARPYGPQFYDDREKQELIEVLESRQPFRWWHEKSKVLQFEKAYAAHLGVKYALGVTSGTTALVTAMAALEVGPGDEVILPAWTWYADYDAIVLAGGLPVFAEVDESFNIDPTDIESKITPQTKAIIVCHLQGTPADLEPIMDIAKKYGLRVLEDFAQCVGGKYKGRYVGTLGDIGINSFQLSKTITSGEGGAVVTNDVVLFERSLRFHDVGSLRSPYQEMLKGGIVAPYASCNFRMSEFTGAVLKAQLEKLETICSRLRQNARFVRENIADLPGIKLRKSPDIEGDIGYAVYIDLGNRQNRDRFLRALRAEGIAAVGPVGSVILPTDRRIEAKATVHREWPSFRTKRAGELRYGAECCPKTIDIINRFGGVIIDPNFTEDDLKDIVKAIRKVYLAMRQA</sequence>
<dbReference type="PANTHER" id="PTHR30244:SF34">
    <property type="entry name" value="DTDP-4-AMINO-4,6-DIDEOXYGALACTOSE TRANSAMINASE"/>
    <property type="match status" value="1"/>
</dbReference>
<dbReference type="GO" id="GO:0000271">
    <property type="term" value="P:polysaccharide biosynthetic process"/>
    <property type="evidence" value="ECO:0007669"/>
    <property type="project" value="TreeGrafter"/>
</dbReference>
<dbReference type="OrthoDB" id="9810913at2"/>
<dbReference type="PROSITE" id="PS51318">
    <property type="entry name" value="TAT"/>
    <property type="match status" value="1"/>
</dbReference>
<reference evidence="3 4" key="1">
    <citation type="journal article" name="Front. Microbiol.">
        <title>Sugar Metabolism of the First Thermophilic Planctomycete Thermogutta terrifontis: Comparative Genomic and Transcriptomic Approaches.</title>
        <authorList>
            <person name="Elcheninov A.G."/>
            <person name="Menzel P."/>
            <person name="Gudbergsdottir S.R."/>
            <person name="Slesarev A.I."/>
            <person name="Kadnikov V.V."/>
            <person name="Krogh A."/>
            <person name="Bonch-Osmolovskaya E.A."/>
            <person name="Peng X."/>
            <person name="Kublanov I.V."/>
        </authorList>
    </citation>
    <scope>NUCLEOTIDE SEQUENCE [LARGE SCALE GENOMIC DNA]</scope>
    <source>
        <strain evidence="3 4">R1</strain>
    </source>
</reference>
<organism evidence="3 4">
    <name type="scientific">Thermogutta terrifontis</name>
    <dbReference type="NCBI Taxonomy" id="1331910"/>
    <lineage>
        <taxon>Bacteria</taxon>
        <taxon>Pseudomonadati</taxon>
        <taxon>Planctomycetota</taxon>
        <taxon>Planctomycetia</taxon>
        <taxon>Pirellulales</taxon>
        <taxon>Thermoguttaceae</taxon>
        <taxon>Thermogutta</taxon>
    </lineage>
</organism>
<dbReference type="Pfam" id="PF01041">
    <property type="entry name" value="DegT_DnrJ_EryC1"/>
    <property type="match status" value="1"/>
</dbReference>
<keyword evidence="4" id="KW-1185">Reference proteome</keyword>
<gene>
    <name evidence="3" type="ORF">THTE_2312</name>
</gene>
<dbReference type="InterPro" id="IPR015421">
    <property type="entry name" value="PyrdxlP-dep_Trfase_major"/>
</dbReference>
<keyword evidence="3" id="KW-0808">Transferase</keyword>
<dbReference type="InterPro" id="IPR000653">
    <property type="entry name" value="DegT/StrS_aminotransferase"/>
</dbReference>
<evidence type="ECO:0000313" key="3">
    <source>
        <dbReference type="EMBL" id="ASV74914.1"/>
    </source>
</evidence>
<dbReference type="Gene3D" id="3.40.640.10">
    <property type="entry name" value="Type I PLP-dependent aspartate aminotransferase-like (Major domain)"/>
    <property type="match status" value="1"/>
</dbReference>
<keyword evidence="3" id="KW-0032">Aminotransferase</keyword>
<evidence type="ECO:0000256" key="2">
    <source>
        <dbReference type="RuleBase" id="RU004508"/>
    </source>
</evidence>
<evidence type="ECO:0000256" key="1">
    <source>
        <dbReference type="ARBA" id="ARBA00037999"/>
    </source>
</evidence>
<dbReference type="Proteomes" id="UP000215086">
    <property type="component" value="Chromosome"/>
</dbReference>
<evidence type="ECO:0000313" key="4">
    <source>
        <dbReference type="Proteomes" id="UP000215086"/>
    </source>
</evidence>
<dbReference type="GO" id="GO:0008483">
    <property type="term" value="F:transaminase activity"/>
    <property type="evidence" value="ECO:0007669"/>
    <property type="project" value="UniProtKB-KW"/>
</dbReference>
<protein>
    <submittedName>
        <fullName evidence="3">Glutamate--UDP-2-acetamido-2-deoxy-D-ribohex-3-uluronic acid aminotransferase (PLP cofactor)</fullName>
    </submittedName>
</protein>
<proteinExistence type="inferred from homology"/>
<dbReference type="AlphaFoldDB" id="A0A286RG34"/>
<dbReference type="CDD" id="cd00616">
    <property type="entry name" value="AHBA_syn"/>
    <property type="match status" value="1"/>
</dbReference>
<name>A0A286RG34_9BACT</name>
<dbReference type="PANTHER" id="PTHR30244">
    <property type="entry name" value="TRANSAMINASE"/>
    <property type="match status" value="1"/>
</dbReference>
<dbReference type="InterPro" id="IPR015422">
    <property type="entry name" value="PyrdxlP-dep_Trfase_small"/>
</dbReference>
<comment type="similarity">
    <text evidence="1 2">Belongs to the DegT/DnrJ/EryC1 family.</text>
</comment>
<dbReference type="SUPFAM" id="SSF53383">
    <property type="entry name" value="PLP-dependent transferases"/>
    <property type="match status" value="1"/>
</dbReference>
<keyword evidence="2" id="KW-0663">Pyridoxal phosphate</keyword>
<accession>A0A286RG34</accession>
<dbReference type="GO" id="GO:0030170">
    <property type="term" value="F:pyridoxal phosphate binding"/>
    <property type="evidence" value="ECO:0007669"/>
    <property type="project" value="TreeGrafter"/>
</dbReference>
<dbReference type="InterPro" id="IPR006311">
    <property type="entry name" value="TAT_signal"/>
</dbReference>
<dbReference type="KEGG" id="ttf:THTE_2312"/>
<dbReference type="RefSeq" id="WP_095415108.1">
    <property type="nucleotide sequence ID" value="NZ_CP018477.1"/>
</dbReference>
<dbReference type="EMBL" id="CP018477">
    <property type="protein sequence ID" value="ASV74914.1"/>
    <property type="molecule type" value="Genomic_DNA"/>
</dbReference>
<dbReference type="InterPro" id="IPR015424">
    <property type="entry name" value="PyrdxlP-dep_Trfase"/>
</dbReference>